<dbReference type="RefSeq" id="WP_227390222.1">
    <property type="nucleotide sequence ID" value="NZ_JBHSCJ010000002.1"/>
</dbReference>
<evidence type="ECO:0008006" key="7">
    <source>
        <dbReference type="Google" id="ProtNLM"/>
    </source>
</evidence>
<evidence type="ECO:0000256" key="2">
    <source>
        <dbReference type="ARBA" id="ARBA00047899"/>
    </source>
</evidence>
<proteinExistence type="predicted"/>
<evidence type="ECO:0000313" key="5">
    <source>
        <dbReference type="EMBL" id="MCB8889549.1"/>
    </source>
</evidence>
<comment type="catalytic activity">
    <reaction evidence="2">
        <text>L-threonyl-[protein] + ATP = O-phospho-L-threonyl-[protein] + ADP + H(+)</text>
        <dbReference type="Rhea" id="RHEA:46608"/>
        <dbReference type="Rhea" id="RHEA-COMP:11060"/>
        <dbReference type="Rhea" id="RHEA-COMP:11605"/>
        <dbReference type="ChEBI" id="CHEBI:15378"/>
        <dbReference type="ChEBI" id="CHEBI:30013"/>
        <dbReference type="ChEBI" id="CHEBI:30616"/>
        <dbReference type="ChEBI" id="CHEBI:61977"/>
        <dbReference type="ChEBI" id="CHEBI:456216"/>
        <dbReference type="EC" id="2.7.11.1"/>
    </reaction>
</comment>
<dbReference type="Proteomes" id="UP001319882">
    <property type="component" value="Unassembled WGS sequence"/>
</dbReference>
<accession>A0ABS8DTF7</accession>
<sequence>MSQQQHSITSRSDSELAIKPSINTLAQGAMFWQPDYRGSSSWLEHLPFLFWLIEALRPQNTVELGSDRVAHFALCQAVVKLRLNARCYTVLPDGQLEKVYDKEYATEHFASISQPLSTTATRAVEQFAEGSVDLLLLHVEASDDSVDYLLERWLSRLSSQGVVVVPGIACRDPGCLVFRAFEAIKSRYPYFEFHHAGGLGIIAVGEQLPTLLQNLLGALESDASTQVVQDVFARLGRGCQDKVTSRQQRVQVQRLEAKVSEQSGELNKRKQKISQQAEQLLQLNKEHEKLQASMAQQEFQAAHERGRLAERISSLEELNAELKQELRHQRQQAEQREIRQREEVLALRQNENEVREAFKLKGQYEQKQDELKVLRSTIQAREEQVLKLTSDLTYVEQVNTKEFARLNQLLDGYVQTLGERDKRVQELTQQLEKQKGANEECVNEISQLTLKQQDTERVLDNAEQSWAAAEQQVAQYEQKLSAMTSQLQASTVRENEALKAVDERFQEIAVLTELLEYNETQRNQLEKELEAAKAAQQRLVETDKSKVSQLTHMHQEMKRALGEAEKGRINAEQRAIQYKKECQTLSVHEKEVREALEERFHEIAVLTELLEQNETQRDHYVQTSSADKALPLSKRALKHQISMIRASSWFDAEWYLVQYPDVAADARMSVNPARHYLLMGGFEGRNPSPSFDSAYYLAQHSDVRESGMNPLVHFLKFGEKELRRVKANNK</sequence>
<evidence type="ECO:0000256" key="3">
    <source>
        <dbReference type="ARBA" id="ARBA00048679"/>
    </source>
</evidence>
<keyword evidence="4" id="KW-0175">Coiled coil</keyword>
<keyword evidence="1" id="KW-0597">Phosphoprotein</keyword>
<evidence type="ECO:0000256" key="4">
    <source>
        <dbReference type="SAM" id="Coils"/>
    </source>
</evidence>
<keyword evidence="6" id="KW-1185">Reference proteome</keyword>
<evidence type="ECO:0000313" key="6">
    <source>
        <dbReference type="Proteomes" id="UP001319882"/>
    </source>
</evidence>
<feature type="coiled-coil region" evidence="4">
    <location>
        <begin position="252"/>
        <end position="384"/>
    </location>
</feature>
<comment type="catalytic activity">
    <reaction evidence="3">
        <text>L-seryl-[protein] + ATP = O-phospho-L-seryl-[protein] + ADP + H(+)</text>
        <dbReference type="Rhea" id="RHEA:17989"/>
        <dbReference type="Rhea" id="RHEA-COMP:9863"/>
        <dbReference type="Rhea" id="RHEA-COMP:11604"/>
        <dbReference type="ChEBI" id="CHEBI:15378"/>
        <dbReference type="ChEBI" id="CHEBI:29999"/>
        <dbReference type="ChEBI" id="CHEBI:30616"/>
        <dbReference type="ChEBI" id="CHEBI:83421"/>
        <dbReference type="ChEBI" id="CHEBI:456216"/>
        <dbReference type="EC" id="2.7.11.1"/>
    </reaction>
</comment>
<name>A0ABS8DTF7_9GAMM</name>
<evidence type="ECO:0000256" key="1">
    <source>
        <dbReference type="ARBA" id="ARBA00022553"/>
    </source>
</evidence>
<comment type="caution">
    <text evidence="5">The sequence shown here is derived from an EMBL/GenBank/DDBJ whole genome shotgun (WGS) entry which is preliminary data.</text>
</comment>
<feature type="coiled-coil region" evidence="4">
    <location>
        <begin position="424"/>
        <end position="542"/>
    </location>
</feature>
<dbReference type="InterPro" id="IPR050839">
    <property type="entry name" value="Rho-assoc_Ser/Thr_Kinase"/>
</dbReference>
<dbReference type="EMBL" id="WHVL01000004">
    <property type="protein sequence ID" value="MCB8889549.1"/>
    <property type="molecule type" value="Genomic_DNA"/>
</dbReference>
<gene>
    <name evidence="5" type="ORF">GEV37_10525</name>
</gene>
<reference evidence="5 6" key="1">
    <citation type="journal article" date="2021" name="Sci. Rep.">
        <title>Genome analysis of a halophilic bacterium Halomonas malpeensis YU-PRIM-29(T) reveals its exopolysaccharide and pigment producing capabilities.</title>
        <authorList>
            <person name="Athmika"/>
            <person name="Ghate S.D."/>
            <person name="Arun A.B."/>
            <person name="Rao S.S."/>
            <person name="Kumar S.T.A."/>
            <person name="Kandiyil M.K."/>
            <person name="Saptami K."/>
            <person name="Rekha P.D."/>
        </authorList>
    </citation>
    <scope>NUCLEOTIDE SEQUENCE [LARGE SCALE GENOMIC DNA]</scope>
    <source>
        <strain evidence="6">prim 29</strain>
    </source>
</reference>
<dbReference type="Pfam" id="PF13578">
    <property type="entry name" value="Methyltransf_24"/>
    <property type="match status" value="1"/>
</dbReference>
<protein>
    <recommendedName>
        <fullName evidence="7">Chromosome partition protein Smc</fullName>
    </recommendedName>
</protein>
<dbReference type="PANTHER" id="PTHR22988:SF71">
    <property type="entry name" value="CITRON RHO-INTERACTING KINASE"/>
    <property type="match status" value="1"/>
</dbReference>
<dbReference type="PANTHER" id="PTHR22988">
    <property type="entry name" value="MYOTONIC DYSTROPHY S/T KINASE-RELATED"/>
    <property type="match status" value="1"/>
</dbReference>
<organism evidence="5 6">
    <name type="scientific">Vreelandella malpeensis</name>
    <dbReference type="NCBI Taxonomy" id="1172368"/>
    <lineage>
        <taxon>Bacteria</taxon>
        <taxon>Pseudomonadati</taxon>
        <taxon>Pseudomonadota</taxon>
        <taxon>Gammaproteobacteria</taxon>
        <taxon>Oceanospirillales</taxon>
        <taxon>Halomonadaceae</taxon>
        <taxon>Vreelandella</taxon>
    </lineage>
</organism>